<evidence type="ECO:0000256" key="3">
    <source>
        <dbReference type="ARBA" id="ARBA00023002"/>
    </source>
</evidence>
<dbReference type="GO" id="GO:0016705">
    <property type="term" value="F:oxidoreductase activity, acting on paired donors, with incorporation or reduction of molecular oxygen"/>
    <property type="evidence" value="ECO:0007669"/>
    <property type="project" value="InterPro"/>
</dbReference>
<evidence type="ECO:0000256" key="2">
    <source>
        <dbReference type="ARBA" id="ARBA00022630"/>
    </source>
</evidence>
<dbReference type="Proteomes" id="UP000190539">
    <property type="component" value="Unassembled WGS sequence"/>
</dbReference>
<dbReference type="EMBL" id="MVFC01000005">
    <property type="protein sequence ID" value="OON81064.1"/>
    <property type="molecule type" value="Genomic_DNA"/>
</dbReference>
<keyword evidence="2" id="KW-0285">Flavoprotein</keyword>
<reference evidence="6 7" key="1">
    <citation type="submission" date="2017-02" db="EMBL/GenBank/DDBJ databases">
        <title>Draft Genome Sequence of Streptomyces tsukubaensis F601, a Producer of the immunosuppressant tacrolimus FK506.</title>
        <authorList>
            <person name="Zong G."/>
            <person name="Zhong C."/>
            <person name="Fu J."/>
            <person name="Qin R."/>
            <person name="Cao G."/>
        </authorList>
    </citation>
    <scope>NUCLEOTIDE SEQUENCE [LARGE SCALE GENOMIC DNA]</scope>
    <source>
        <strain evidence="6 7">F601</strain>
    </source>
</reference>
<dbReference type="OrthoDB" id="7903015at2"/>
<accession>A0A1V4ABM9</accession>
<evidence type="ECO:0000313" key="7">
    <source>
        <dbReference type="Proteomes" id="UP000190539"/>
    </source>
</evidence>
<proteinExistence type="inferred from homology"/>
<evidence type="ECO:0000259" key="5">
    <source>
        <dbReference type="Pfam" id="PF00296"/>
    </source>
</evidence>
<gene>
    <name evidence="6" type="ORF">B1H18_09670</name>
</gene>
<dbReference type="Gene3D" id="3.20.20.30">
    <property type="entry name" value="Luciferase-like domain"/>
    <property type="match status" value="1"/>
</dbReference>
<keyword evidence="4 6" id="KW-0503">Monooxygenase</keyword>
<comment type="caution">
    <text evidence="6">The sequence shown here is derived from an EMBL/GenBank/DDBJ whole genome shotgun (WGS) entry which is preliminary data.</text>
</comment>
<dbReference type="AlphaFoldDB" id="A0A1V4ABM9"/>
<feature type="domain" description="Luciferase-like" evidence="5">
    <location>
        <begin position="7"/>
        <end position="311"/>
    </location>
</feature>
<evidence type="ECO:0000313" key="6">
    <source>
        <dbReference type="EMBL" id="OON81064.1"/>
    </source>
</evidence>
<evidence type="ECO:0000256" key="4">
    <source>
        <dbReference type="ARBA" id="ARBA00023033"/>
    </source>
</evidence>
<dbReference type="InterPro" id="IPR050766">
    <property type="entry name" value="Bact_Lucif_Oxidored"/>
</dbReference>
<dbReference type="PANTHER" id="PTHR30137">
    <property type="entry name" value="LUCIFERASE-LIKE MONOOXYGENASE"/>
    <property type="match status" value="1"/>
</dbReference>
<name>A0A1V4ABM9_9ACTN</name>
<dbReference type="SUPFAM" id="SSF51679">
    <property type="entry name" value="Bacterial luciferase-like"/>
    <property type="match status" value="1"/>
</dbReference>
<dbReference type="InterPro" id="IPR011251">
    <property type="entry name" value="Luciferase-like_dom"/>
</dbReference>
<evidence type="ECO:0000256" key="1">
    <source>
        <dbReference type="ARBA" id="ARBA00010426"/>
    </source>
</evidence>
<organism evidence="6 7">
    <name type="scientific">Streptomyces tsukubensis</name>
    <dbReference type="NCBI Taxonomy" id="83656"/>
    <lineage>
        <taxon>Bacteria</taxon>
        <taxon>Bacillati</taxon>
        <taxon>Actinomycetota</taxon>
        <taxon>Actinomycetes</taxon>
        <taxon>Kitasatosporales</taxon>
        <taxon>Streptomycetaceae</taxon>
        <taxon>Streptomyces</taxon>
    </lineage>
</organism>
<dbReference type="GO" id="GO:0005829">
    <property type="term" value="C:cytosol"/>
    <property type="evidence" value="ECO:0007669"/>
    <property type="project" value="TreeGrafter"/>
</dbReference>
<protein>
    <submittedName>
        <fullName evidence="6">Monooxygenase</fullName>
    </submittedName>
</protein>
<keyword evidence="3" id="KW-0560">Oxidoreductase</keyword>
<keyword evidence="7" id="KW-1185">Reference proteome</keyword>
<dbReference type="STRING" id="83656.B1H18_09670"/>
<dbReference type="PANTHER" id="PTHR30137:SF16">
    <property type="entry name" value="BLL0895 PROTEIN"/>
    <property type="match status" value="1"/>
</dbReference>
<comment type="similarity">
    <text evidence="1">Belongs to the bacterial luciferase oxidoreductase family.</text>
</comment>
<dbReference type="GO" id="GO:0004497">
    <property type="term" value="F:monooxygenase activity"/>
    <property type="evidence" value="ECO:0007669"/>
    <property type="project" value="UniProtKB-KW"/>
</dbReference>
<dbReference type="InterPro" id="IPR036661">
    <property type="entry name" value="Luciferase-like_sf"/>
</dbReference>
<sequence>MYPERLKFGAFLAPFHPLGEDPTLQFERDLEMIELFDRLNYDEFWIGEHHSLGWNSIGFPDLFVAAAAARTRQIKLATGVMTLPYHHPFMVAGRALHLDHLTRGRFILGVGAGSSPVDAHMLGREWGEMRRMFSESLEAVVELLHGDQPVTRKTPWFTLQDAKLQLEPYRGGEVEIAAASVASPHSVRLSGQLGISTVSFGVSRPGHRPPDMKTQWRYAEEAAAEHGKTVDRRNWRITLPIHVAETRAQAIEDVRAGYQRWAHEYWGDLRGLDVTIPGVDPGNAIEAAIEAGSAIVGSVEDCVAGIQRMQEETGGFGTLLVYLQDWAGPEQTKRSYDLLARYVAPHFTGSARPLAESARWYQENRDLFGGKLTLPDHGARPRGADAG</sequence>
<dbReference type="Pfam" id="PF00296">
    <property type="entry name" value="Bac_luciferase"/>
    <property type="match status" value="1"/>
</dbReference>